<keyword evidence="4" id="KW-0762">Sugar transport</keyword>
<dbReference type="SUPFAM" id="SSF53062">
    <property type="entry name" value="PTS system fructose IIA component-like"/>
    <property type="match status" value="1"/>
</dbReference>
<keyword evidence="5" id="KW-0808">Transferase</keyword>
<keyword evidence="6" id="KW-0598">Phosphotransferase system</keyword>
<dbReference type="InterPro" id="IPR004701">
    <property type="entry name" value="PTS_EIIA_man-typ"/>
</dbReference>
<evidence type="ECO:0000313" key="10">
    <source>
        <dbReference type="Proteomes" id="UP000182264"/>
    </source>
</evidence>
<accession>A0A1L3GKH4</accession>
<keyword evidence="3" id="KW-0963">Cytoplasm</keyword>
<dbReference type="OrthoDB" id="9794368at2"/>
<dbReference type="GO" id="GO:0016301">
    <property type="term" value="F:kinase activity"/>
    <property type="evidence" value="ECO:0007669"/>
    <property type="project" value="UniProtKB-KW"/>
</dbReference>
<evidence type="ECO:0000256" key="3">
    <source>
        <dbReference type="ARBA" id="ARBA00022490"/>
    </source>
</evidence>
<dbReference type="AlphaFoldDB" id="A0A1L3GKH4"/>
<dbReference type="GO" id="GO:0005737">
    <property type="term" value="C:cytoplasm"/>
    <property type="evidence" value="ECO:0007669"/>
    <property type="project" value="UniProtKB-SubCell"/>
</dbReference>
<protein>
    <recommendedName>
        <fullName evidence="8">PTS EIIA type-4 domain-containing protein</fullName>
    </recommendedName>
</protein>
<dbReference type="RefSeq" id="WP_072288207.1">
    <property type="nucleotide sequence ID" value="NZ_CP015455.1"/>
</dbReference>
<feature type="domain" description="PTS EIIA type-4" evidence="8">
    <location>
        <begin position="1"/>
        <end position="124"/>
    </location>
</feature>
<dbReference type="Pfam" id="PF03610">
    <property type="entry name" value="EIIA-man"/>
    <property type="match status" value="1"/>
</dbReference>
<keyword evidence="2" id="KW-0813">Transport</keyword>
<sequence>MVGLVLATHSGLAGELVRTAEMILGPLSRVAVVHIGRGEGPDEIRKRFQRAIEEAGRDGDGVLVLTDMFGGTPSNIGFSFLEQGVVDVLSGVNLPMLLRASQERPGRSLGELAVLLRDCGQQSILLASDILAR</sequence>
<evidence type="ECO:0000256" key="5">
    <source>
        <dbReference type="ARBA" id="ARBA00022679"/>
    </source>
</evidence>
<evidence type="ECO:0000256" key="6">
    <source>
        <dbReference type="ARBA" id="ARBA00022683"/>
    </source>
</evidence>
<dbReference type="EMBL" id="CP015518">
    <property type="protein sequence ID" value="APG26385.1"/>
    <property type="molecule type" value="Genomic_DNA"/>
</dbReference>
<organism evidence="9 10">
    <name type="scientific">Syntrophotalea acetylenica</name>
    <name type="common">Pelobacter acetylenicus</name>
    <dbReference type="NCBI Taxonomy" id="29542"/>
    <lineage>
        <taxon>Bacteria</taxon>
        <taxon>Pseudomonadati</taxon>
        <taxon>Thermodesulfobacteriota</taxon>
        <taxon>Desulfuromonadia</taxon>
        <taxon>Desulfuromonadales</taxon>
        <taxon>Syntrophotaleaceae</taxon>
        <taxon>Syntrophotalea</taxon>
    </lineage>
</organism>
<evidence type="ECO:0000256" key="1">
    <source>
        <dbReference type="ARBA" id="ARBA00004496"/>
    </source>
</evidence>
<dbReference type="GO" id="GO:0009401">
    <property type="term" value="P:phosphoenolpyruvate-dependent sugar phosphotransferase system"/>
    <property type="evidence" value="ECO:0007669"/>
    <property type="project" value="UniProtKB-KW"/>
</dbReference>
<dbReference type="PROSITE" id="PS51096">
    <property type="entry name" value="PTS_EIIA_TYPE_4"/>
    <property type="match status" value="1"/>
</dbReference>
<dbReference type="PANTHER" id="PTHR33799:SF1">
    <property type="entry name" value="PTS SYSTEM MANNOSE-SPECIFIC EIIAB COMPONENT-RELATED"/>
    <property type="match status" value="1"/>
</dbReference>
<dbReference type="InterPro" id="IPR051471">
    <property type="entry name" value="Bacterial_PTS_sugar_comp"/>
</dbReference>
<dbReference type="InterPro" id="IPR033887">
    <property type="entry name" value="PTS_IIA_man"/>
</dbReference>
<gene>
    <name evidence="9" type="ORF">A7E75_14380</name>
</gene>
<proteinExistence type="predicted"/>
<comment type="subcellular location">
    <subcellularLocation>
        <location evidence="1">Cytoplasm</location>
    </subcellularLocation>
</comment>
<dbReference type="GO" id="GO:0016020">
    <property type="term" value="C:membrane"/>
    <property type="evidence" value="ECO:0007669"/>
    <property type="project" value="InterPro"/>
</dbReference>
<evidence type="ECO:0000313" key="9">
    <source>
        <dbReference type="EMBL" id="APG26385.1"/>
    </source>
</evidence>
<dbReference type="Proteomes" id="UP000182264">
    <property type="component" value="Chromosome"/>
</dbReference>
<evidence type="ECO:0000259" key="8">
    <source>
        <dbReference type="PROSITE" id="PS51096"/>
    </source>
</evidence>
<dbReference type="CDD" id="cd00006">
    <property type="entry name" value="PTS_IIA_man"/>
    <property type="match status" value="1"/>
</dbReference>
<keyword evidence="10" id="KW-1185">Reference proteome</keyword>
<keyword evidence="7" id="KW-0418">Kinase</keyword>
<reference evidence="9 10" key="1">
    <citation type="journal article" date="2017" name="Genome Announc.">
        <title>Complete Genome Sequences of Two Acetylene-Fermenting Pelobacter acetylenicus Strains.</title>
        <authorList>
            <person name="Sutton J.M."/>
            <person name="Baesman S.M."/>
            <person name="Fierst J.L."/>
            <person name="Poret-Peterson A.T."/>
            <person name="Oremland R.S."/>
            <person name="Dunlap D.S."/>
            <person name="Akob D.M."/>
        </authorList>
    </citation>
    <scope>NUCLEOTIDE SEQUENCE [LARGE SCALE GENOMIC DNA]</scope>
    <source>
        <strain evidence="9 10">DSM 3247</strain>
    </source>
</reference>
<dbReference type="Gene3D" id="3.40.50.510">
    <property type="entry name" value="Phosphotransferase system, mannose-type IIA component"/>
    <property type="match status" value="1"/>
</dbReference>
<evidence type="ECO:0000256" key="2">
    <source>
        <dbReference type="ARBA" id="ARBA00022448"/>
    </source>
</evidence>
<evidence type="ECO:0000256" key="7">
    <source>
        <dbReference type="ARBA" id="ARBA00022777"/>
    </source>
</evidence>
<dbReference type="STRING" id="29542.A6070_08415"/>
<dbReference type="PANTHER" id="PTHR33799">
    <property type="entry name" value="PTS PERMEASE-RELATED-RELATED"/>
    <property type="match status" value="1"/>
</dbReference>
<name>A0A1L3GKH4_SYNAC</name>
<evidence type="ECO:0000256" key="4">
    <source>
        <dbReference type="ARBA" id="ARBA00022597"/>
    </source>
</evidence>
<dbReference type="InterPro" id="IPR036662">
    <property type="entry name" value="PTS_EIIA_man-typ_sf"/>
</dbReference>